<reference evidence="2" key="1">
    <citation type="submission" date="2016-01" db="EMBL/GenBank/DDBJ databases">
        <authorList>
            <person name="Peeters C."/>
        </authorList>
    </citation>
    <scope>NUCLEOTIDE SEQUENCE [LARGE SCALE GENOMIC DNA]</scope>
    <source>
        <strain evidence="2">LMG 29325</strain>
    </source>
</reference>
<gene>
    <name evidence="2" type="ORF">AWB82_05425</name>
</gene>
<keyword evidence="3" id="KW-1185">Reference proteome</keyword>
<evidence type="ECO:0000259" key="1">
    <source>
        <dbReference type="Pfam" id="PF24316"/>
    </source>
</evidence>
<evidence type="ECO:0000313" key="2">
    <source>
        <dbReference type="EMBL" id="SAK81867.1"/>
    </source>
</evidence>
<dbReference type="PROSITE" id="PS51257">
    <property type="entry name" value="PROKAR_LIPOPROTEIN"/>
    <property type="match status" value="1"/>
</dbReference>
<protein>
    <recommendedName>
        <fullName evidence="1">Tli3-like domain-containing protein</fullName>
    </recommendedName>
</protein>
<dbReference type="AlphaFoldDB" id="A0A158CK32"/>
<dbReference type="Proteomes" id="UP000054596">
    <property type="component" value="Unassembled WGS sequence"/>
</dbReference>
<accession>A0A158CK32</accession>
<organism evidence="2 3">
    <name type="scientific">Caballeronia glebae</name>
    <dbReference type="NCBI Taxonomy" id="1777143"/>
    <lineage>
        <taxon>Bacteria</taxon>
        <taxon>Pseudomonadati</taxon>
        <taxon>Pseudomonadota</taxon>
        <taxon>Betaproteobacteria</taxon>
        <taxon>Burkholderiales</taxon>
        <taxon>Burkholderiaceae</taxon>
        <taxon>Caballeronia</taxon>
    </lineage>
</organism>
<sequence length="243" mass="27161">MKRLPLIVLSCLTILTACRQPQMPDTGRYTYSDMPLPNTKPALMISENWKKYNTPPQTIYIIDDHRFITLESYDNCSGETWYNDTKSGVRTRVGHTSPNGFLGKLIIDDQTGMNVVVPTVTTGSCGDRGCMNYAAYSTDGGKTFAWMRYDESNITFDSQKNSKDYTFLITSDRLYVVEGRESRAYVAYYPLVPGINLGKPYPPGIRGGSFNLSADPELLTSHRTPSGQDHYICDTSILPTNGD</sequence>
<proteinExistence type="predicted"/>
<dbReference type="InterPro" id="IPR057562">
    <property type="entry name" value="Tli3-like_dom"/>
</dbReference>
<evidence type="ECO:0000313" key="3">
    <source>
        <dbReference type="Proteomes" id="UP000054596"/>
    </source>
</evidence>
<dbReference type="EMBL" id="FCOJ02000050">
    <property type="protein sequence ID" value="SAK81867.1"/>
    <property type="molecule type" value="Genomic_DNA"/>
</dbReference>
<dbReference type="Pfam" id="PF24316">
    <property type="entry name" value="Tli3"/>
    <property type="match status" value="1"/>
</dbReference>
<name>A0A158CK32_9BURK</name>
<feature type="domain" description="Tli3-like" evidence="1">
    <location>
        <begin position="52"/>
        <end position="177"/>
    </location>
</feature>
<comment type="caution">
    <text evidence="2">The sequence shown here is derived from an EMBL/GenBank/DDBJ whole genome shotgun (WGS) entry which is preliminary data.</text>
</comment>